<feature type="signal peptide" evidence="1">
    <location>
        <begin position="1"/>
        <end position="20"/>
    </location>
</feature>
<sequence length="267" mass="30420">MARIFESDILLLLLLGCCNGSFGSSVQLYPFTKETHSDCSSDFSKNHPLLALLYPFQLIKYTFSMARIFESDILLLLLLGCCNGSFGSSVQLYPFTKETHSDCSSDFVHGLDRYIYRATLNTTNQDLRFRSVVNFEVKKSSSSGFTLACQVIVYPVSKCDVTQPSECYCRNTPNSIVDVFLNKVADIRYSNGTLRIYWPNFGDPDEESEKPIPIVYPDVVQILKVNNKIVNLDTLFLFWNMMDVKELKLMNVTFTKHQGKSKTSQMY</sequence>
<organism evidence="2 3">
    <name type="scientific">Biomphalaria pfeifferi</name>
    <name type="common">Bloodfluke planorb</name>
    <name type="synonym">Freshwater snail</name>
    <dbReference type="NCBI Taxonomy" id="112525"/>
    <lineage>
        <taxon>Eukaryota</taxon>
        <taxon>Metazoa</taxon>
        <taxon>Spiralia</taxon>
        <taxon>Lophotrochozoa</taxon>
        <taxon>Mollusca</taxon>
        <taxon>Gastropoda</taxon>
        <taxon>Heterobranchia</taxon>
        <taxon>Euthyneura</taxon>
        <taxon>Panpulmonata</taxon>
        <taxon>Hygrophila</taxon>
        <taxon>Lymnaeoidea</taxon>
        <taxon>Planorbidae</taxon>
        <taxon>Biomphalaria</taxon>
    </lineage>
</organism>
<dbReference type="EMBL" id="JASAOG010000003">
    <property type="protein sequence ID" value="KAK0069167.1"/>
    <property type="molecule type" value="Genomic_DNA"/>
</dbReference>
<protein>
    <recommendedName>
        <fullName evidence="4">Pherophorin domain-containing protein</fullName>
    </recommendedName>
</protein>
<evidence type="ECO:0008006" key="4">
    <source>
        <dbReference type="Google" id="ProtNLM"/>
    </source>
</evidence>
<dbReference type="AlphaFoldDB" id="A0AAD8FL97"/>
<evidence type="ECO:0000256" key="1">
    <source>
        <dbReference type="SAM" id="SignalP"/>
    </source>
</evidence>
<evidence type="ECO:0000313" key="3">
    <source>
        <dbReference type="Proteomes" id="UP001233172"/>
    </source>
</evidence>
<gene>
    <name evidence="2" type="ORF">Bpfe_001349</name>
</gene>
<keyword evidence="1" id="KW-0732">Signal</keyword>
<evidence type="ECO:0000313" key="2">
    <source>
        <dbReference type="EMBL" id="KAK0069167.1"/>
    </source>
</evidence>
<dbReference type="Proteomes" id="UP001233172">
    <property type="component" value="Unassembled WGS sequence"/>
</dbReference>
<proteinExistence type="predicted"/>
<feature type="chain" id="PRO_5041943630" description="Pherophorin domain-containing protein" evidence="1">
    <location>
        <begin position="21"/>
        <end position="267"/>
    </location>
</feature>
<accession>A0AAD8FL97</accession>
<name>A0AAD8FL97_BIOPF</name>
<reference evidence="2" key="2">
    <citation type="submission" date="2023-04" db="EMBL/GenBank/DDBJ databases">
        <authorList>
            <person name="Bu L."/>
            <person name="Lu L."/>
            <person name="Laidemitt M.R."/>
            <person name="Zhang S.M."/>
            <person name="Mutuku M."/>
            <person name="Mkoji G."/>
            <person name="Steinauer M."/>
            <person name="Loker E.S."/>
        </authorList>
    </citation>
    <scope>NUCLEOTIDE SEQUENCE</scope>
    <source>
        <strain evidence="2">KasaAsao</strain>
        <tissue evidence="2">Whole Snail</tissue>
    </source>
</reference>
<comment type="caution">
    <text evidence="2">The sequence shown here is derived from an EMBL/GenBank/DDBJ whole genome shotgun (WGS) entry which is preliminary data.</text>
</comment>
<keyword evidence="3" id="KW-1185">Reference proteome</keyword>
<reference evidence="2" key="1">
    <citation type="journal article" date="2023" name="PLoS Negl. Trop. Dis.">
        <title>A genome sequence for Biomphalaria pfeifferi, the major vector snail for the human-infecting parasite Schistosoma mansoni.</title>
        <authorList>
            <person name="Bu L."/>
            <person name="Lu L."/>
            <person name="Laidemitt M.R."/>
            <person name="Zhang S.M."/>
            <person name="Mutuku M."/>
            <person name="Mkoji G."/>
            <person name="Steinauer M."/>
            <person name="Loker E.S."/>
        </authorList>
    </citation>
    <scope>NUCLEOTIDE SEQUENCE</scope>
    <source>
        <strain evidence="2">KasaAsao</strain>
    </source>
</reference>